<gene>
    <name evidence="1" type="ORF">DSPE1174_LOCUS12917</name>
</gene>
<sequence>MCLNSLKCTITPSSKNPKLRLHKTYGKAQNCFSQLLPIASLRSLQLIRVQFIVFVQDPGSALERSSSNDLNITSNLLATVKVGFLQVDEVTKNLTITSDIIAAIEIHPFQIGQAGENLKIS</sequence>
<dbReference type="EMBL" id="HBGS01025431">
    <property type="protein sequence ID" value="CAD9418468.1"/>
    <property type="molecule type" value="Transcribed_RNA"/>
</dbReference>
<reference evidence="1" key="1">
    <citation type="submission" date="2021-01" db="EMBL/GenBank/DDBJ databases">
        <authorList>
            <person name="Corre E."/>
            <person name="Pelletier E."/>
            <person name="Niang G."/>
            <person name="Scheremetjew M."/>
            <person name="Finn R."/>
            <person name="Kale V."/>
            <person name="Holt S."/>
            <person name="Cochrane G."/>
            <person name="Meng A."/>
            <person name="Brown T."/>
            <person name="Cohen L."/>
        </authorList>
    </citation>
    <scope>NUCLEOTIDE SEQUENCE</scope>
    <source>
        <strain evidence="1">CCMP1381</strain>
    </source>
</reference>
<evidence type="ECO:0000313" key="1">
    <source>
        <dbReference type="EMBL" id="CAD9418468.1"/>
    </source>
</evidence>
<accession>A0A7S2C8Z1</accession>
<name>A0A7S2C8Z1_9STRA</name>
<proteinExistence type="predicted"/>
<protein>
    <submittedName>
        <fullName evidence="1">Uncharacterized protein</fullName>
    </submittedName>
</protein>
<dbReference type="AlphaFoldDB" id="A0A7S2C8Z1"/>
<organism evidence="1">
    <name type="scientific">Octactis speculum</name>
    <dbReference type="NCBI Taxonomy" id="3111310"/>
    <lineage>
        <taxon>Eukaryota</taxon>
        <taxon>Sar</taxon>
        <taxon>Stramenopiles</taxon>
        <taxon>Ochrophyta</taxon>
        <taxon>Dictyochophyceae</taxon>
        <taxon>Dictyochales</taxon>
        <taxon>Dictyochaceae</taxon>
        <taxon>Octactis</taxon>
    </lineage>
</organism>